<evidence type="ECO:0000256" key="1">
    <source>
        <dbReference type="SAM" id="MobiDB-lite"/>
    </source>
</evidence>
<dbReference type="InterPro" id="IPR007484">
    <property type="entry name" value="Peptidase_M28"/>
</dbReference>
<gene>
    <name evidence="3" type="ORF">CVT63_05400</name>
</gene>
<dbReference type="Gene3D" id="3.40.630.10">
    <property type="entry name" value="Zn peptidases"/>
    <property type="match status" value="1"/>
</dbReference>
<dbReference type="PANTHER" id="PTHR12147:SF26">
    <property type="entry name" value="PEPTIDASE M28 DOMAIN-CONTAINING PROTEIN"/>
    <property type="match status" value="1"/>
</dbReference>
<organism evidence="3 4">
    <name type="scientific">Candidatus Anoxymicrobium japonicum</name>
    <dbReference type="NCBI Taxonomy" id="2013648"/>
    <lineage>
        <taxon>Bacteria</taxon>
        <taxon>Bacillati</taxon>
        <taxon>Actinomycetota</taxon>
        <taxon>Candidatus Geothermincolia</taxon>
        <taxon>Candidatus Geothermincolales</taxon>
        <taxon>Candidatus Anoxymicrobiaceae</taxon>
        <taxon>Candidatus Anoxymicrobium</taxon>
    </lineage>
</organism>
<feature type="compositionally biased region" description="Polar residues" evidence="1">
    <location>
        <begin position="31"/>
        <end position="40"/>
    </location>
</feature>
<dbReference type="GO" id="GO:0006508">
    <property type="term" value="P:proteolysis"/>
    <property type="evidence" value="ECO:0007669"/>
    <property type="project" value="InterPro"/>
</dbReference>
<reference evidence="3 4" key="1">
    <citation type="journal article" date="2017" name="ISME J.">
        <title>Potential for microbial H2 and metal transformations associated with novel bacteria and archaea in deep terrestrial subsurface sediments.</title>
        <authorList>
            <person name="Hernsdorf A.W."/>
            <person name="Amano Y."/>
            <person name="Miyakawa K."/>
            <person name="Ise K."/>
            <person name="Suzuki Y."/>
            <person name="Anantharaman K."/>
            <person name="Probst A."/>
            <person name="Burstein D."/>
            <person name="Thomas B.C."/>
            <person name="Banfield J.F."/>
        </authorList>
    </citation>
    <scope>NUCLEOTIDE SEQUENCE [LARGE SCALE GENOMIC DNA]</scope>
    <source>
        <strain evidence="3">HGW-Actinobacteria-3</strain>
    </source>
</reference>
<evidence type="ECO:0000259" key="2">
    <source>
        <dbReference type="Pfam" id="PF04389"/>
    </source>
</evidence>
<sequence length="325" mass="34596">MALLVVAVLMVGIVAGAGTNLLFGKPKVEKASSNSSQETPAENEGKSAGAGRKGDSATPRFSMTQAMAHVSALSERIGARPAGSIKESSAAEYIGARLGEYGYSVEEQQFTMADGYGSRNIVGTRRGTRDGYTMIIAAHYDGPRESAGAIDNASGVGVVLELARAFSVRRIKSSIQFVFFGGNHPGAADPDSRLVGARRFVELLGSLEKREIVGMIAVDCVGQGETLAVRTQGTGLQRLKDKMETFARRKNIAVTYIKSNGESDNIPFEDSNVPAVWVEWCDSSGLLSTDNRYASVVPQKVESAGVLIEGFTLGLSLEDLDDLKY</sequence>
<comment type="caution">
    <text evidence="3">The sequence shown here is derived from an EMBL/GenBank/DDBJ whole genome shotgun (WGS) entry which is preliminary data.</text>
</comment>
<evidence type="ECO:0000313" key="4">
    <source>
        <dbReference type="Proteomes" id="UP000233654"/>
    </source>
</evidence>
<name>A0A2N3G5C5_9ACTN</name>
<dbReference type="GO" id="GO:0008235">
    <property type="term" value="F:metalloexopeptidase activity"/>
    <property type="evidence" value="ECO:0007669"/>
    <property type="project" value="InterPro"/>
</dbReference>
<protein>
    <recommendedName>
        <fullName evidence="2">Peptidase M28 domain-containing protein</fullName>
    </recommendedName>
</protein>
<accession>A0A2N3G5C5</accession>
<dbReference type="AlphaFoldDB" id="A0A2N3G5C5"/>
<dbReference type="EMBL" id="PHEX01000043">
    <property type="protein sequence ID" value="PKQ27921.1"/>
    <property type="molecule type" value="Genomic_DNA"/>
</dbReference>
<dbReference type="SUPFAM" id="SSF53187">
    <property type="entry name" value="Zn-dependent exopeptidases"/>
    <property type="match status" value="1"/>
</dbReference>
<dbReference type="Pfam" id="PF04389">
    <property type="entry name" value="Peptidase_M28"/>
    <property type="match status" value="1"/>
</dbReference>
<dbReference type="InterPro" id="IPR045175">
    <property type="entry name" value="M28_fam"/>
</dbReference>
<feature type="domain" description="Peptidase M28" evidence="2">
    <location>
        <begin position="120"/>
        <end position="278"/>
    </location>
</feature>
<dbReference type="PANTHER" id="PTHR12147">
    <property type="entry name" value="METALLOPEPTIDASE M28 FAMILY MEMBER"/>
    <property type="match status" value="1"/>
</dbReference>
<proteinExistence type="predicted"/>
<dbReference type="Proteomes" id="UP000233654">
    <property type="component" value="Unassembled WGS sequence"/>
</dbReference>
<feature type="region of interest" description="Disordered" evidence="1">
    <location>
        <begin position="29"/>
        <end position="58"/>
    </location>
</feature>
<evidence type="ECO:0000313" key="3">
    <source>
        <dbReference type="EMBL" id="PKQ27921.1"/>
    </source>
</evidence>